<proteinExistence type="predicted"/>
<organism evidence="2 3">
    <name type="scientific">Emiliania huxleyi (strain CCMP1516)</name>
    <dbReference type="NCBI Taxonomy" id="280463"/>
    <lineage>
        <taxon>Eukaryota</taxon>
        <taxon>Haptista</taxon>
        <taxon>Haptophyta</taxon>
        <taxon>Prymnesiophyceae</taxon>
        <taxon>Isochrysidales</taxon>
        <taxon>Noelaerhabdaceae</taxon>
        <taxon>Emiliania</taxon>
    </lineage>
</organism>
<dbReference type="HOGENOM" id="CLU_520186_0_0_1"/>
<dbReference type="EnsemblProtists" id="EOD05813">
    <property type="protein sequence ID" value="EOD05813"/>
    <property type="gene ID" value="EMIHUDRAFT_219928"/>
</dbReference>
<reference evidence="3" key="1">
    <citation type="journal article" date="2013" name="Nature">
        <title>Pan genome of the phytoplankton Emiliania underpins its global distribution.</title>
        <authorList>
            <person name="Read B.A."/>
            <person name="Kegel J."/>
            <person name="Klute M.J."/>
            <person name="Kuo A."/>
            <person name="Lefebvre S.C."/>
            <person name="Maumus F."/>
            <person name="Mayer C."/>
            <person name="Miller J."/>
            <person name="Monier A."/>
            <person name="Salamov A."/>
            <person name="Young J."/>
            <person name="Aguilar M."/>
            <person name="Claverie J.M."/>
            <person name="Frickenhaus S."/>
            <person name="Gonzalez K."/>
            <person name="Herman E.K."/>
            <person name="Lin Y.C."/>
            <person name="Napier J."/>
            <person name="Ogata H."/>
            <person name="Sarno A.F."/>
            <person name="Shmutz J."/>
            <person name="Schroeder D."/>
            <person name="de Vargas C."/>
            <person name="Verret F."/>
            <person name="von Dassow P."/>
            <person name="Valentin K."/>
            <person name="Van de Peer Y."/>
            <person name="Wheeler G."/>
            <person name="Dacks J.B."/>
            <person name="Delwiche C.F."/>
            <person name="Dyhrman S.T."/>
            <person name="Glockner G."/>
            <person name="John U."/>
            <person name="Richards T."/>
            <person name="Worden A.Z."/>
            <person name="Zhang X."/>
            <person name="Grigoriev I.V."/>
            <person name="Allen A.E."/>
            <person name="Bidle K."/>
            <person name="Borodovsky M."/>
            <person name="Bowler C."/>
            <person name="Brownlee C."/>
            <person name="Cock J.M."/>
            <person name="Elias M."/>
            <person name="Gladyshev V.N."/>
            <person name="Groth M."/>
            <person name="Guda C."/>
            <person name="Hadaegh A."/>
            <person name="Iglesias-Rodriguez M.D."/>
            <person name="Jenkins J."/>
            <person name="Jones B.M."/>
            <person name="Lawson T."/>
            <person name="Leese F."/>
            <person name="Lindquist E."/>
            <person name="Lobanov A."/>
            <person name="Lomsadze A."/>
            <person name="Malik S.B."/>
            <person name="Marsh M.E."/>
            <person name="Mackinder L."/>
            <person name="Mock T."/>
            <person name="Mueller-Roeber B."/>
            <person name="Pagarete A."/>
            <person name="Parker M."/>
            <person name="Probert I."/>
            <person name="Quesneville H."/>
            <person name="Raines C."/>
            <person name="Rensing S.A."/>
            <person name="Riano-Pachon D.M."/>
            <person name="Richier S."/>
            <person name="Rokitta S."/>
            <person name="Shiraiwa Y."/>
            <person name="Soanes D.M."/>
            <person name="van der Giezen M."/>
            <person name="Wahlund T.M."/>
            <person name="Williams B."/>
            <person name="Wilson W."/>
            <person name="Wolfe G."/>
            <person name="Wurch L.L."/>
        </authorList>
    </citation>
    <scope>NUCLEOTIDE SEQUENCE</scope>
</reference>
<dbReference type="GeneID" id="17251955"/>
<dbReference type="PaxDb" id="2903-EOD05813"/>
<protein>
    <submittedName>
        <fullName evidence="2">Uncharacterized protein</fullName>
    </submittedName>
</protein>
<feature type="region of interest" description="Disordered" evidence="1">
    <location>
        <begin position="292"/>
        <end position="311"/>
    </location>
</feature>
<dbReference type="AlphaFoldDB" id="A0A0D3I3H8"/>
<dbReference type="RefSeq" id="XP_005758242.1">
    <property type="nucleotide sequence ID" value="XM_005758185.1"/>
</dbReference>
<dbReference type="Proteomes" id="UP000013827">
    <property type="component" value="Unassembled WGS sequence"/>
</dbReference>
<name>A0A0D3I3H8_EMIH1</name>
<sequence>MPPALPRRLKQTRAMLIPFYAADAPPPPPARLADPQNNVSEAGVPRSSLALGLKYEKSIEIMSENQMTVKVGIVSAKDGLIKVVISESKSPPLLGAKAASGAKNAPVEDATVAESGAEAPLDESILKKDLAAEEATAAETVDSDRAKAMFAAHKPSENAVFWSKFERPTDPPLARTGVTKNGPALEPVTKGDADWNVSTKEFPVEEPAPAVSASHHFSLHTRGIDEWKTASPLRKIERKGEANLIGRSKKTTKSLTPIGRVDPNGFAALLGTDVDEEDLAVVGSGKASVDEEDLAGVGSGKASGAVEKTEPTSTRSGLRFGKFCSTSKLLCVFLTVAIGLGCSAFALSSYGSGGVSELLESVSVPDAEAFAPVPDGGSIEALGVLEELSSITRNACPEPPYTATNPYQEGPPRKAYENFPTTGDVGFDVIAEAWLAGGGRPEQCESAIIIASGECAPSQSEPTVMGCNIDLSGQTSGIWQVDSAKTAIPPGSPMLDLYKTNPAVNAWVVTPLLNKTFAGAISSI</sequence>
<accession>A0A0D3I3H8</accession>
<evidence type="ECO:0000313" key="3">
    <source>
        <dbReference type="Proteomes" id="UP000013827"/>
    </source>
</evidence>
<dbReference type="KEGG" id="ehx:EMIHUDRAFT_219928"/>
<feature type="region of interest" description="Disordered" evidence="1">
    <location>
        <begin position="172"/>
        <end position="191"/>
    </location>
</feature>
<evidence type="ECO:0000256" key="1">
    <source>
        <dbReference type="SAM" id="MobiDB-lite"/>
    </source>
</evidence>
<evidence type="ECO:0000313" key="2">
    <source>
        <dbReference type="EnsemblProtists" id="EOD05813"/>
    </source>
</evidence>
<reference evidence="2" key="2">
    <citation type="submission" date="2024-10" db="UniProtKB">
        <authorList>
            <consortium name="EnsemblProtists"/>
        </authorList>
    </citation>
    <scope>IDENTIFICATION</scope>
</reference>
<keyword evidence="3" id="KW-1185">Reference proteome</keyword>